<dbReference type="EMBL" id="JAHDVG010000463">
    <property type="protein sequence ID" value="KAH1186026.1"/>
    <property type="molecule type" value="Genomic_DNA"/>
</dbReference>
<protein>
    <submittedName>
        <fullName evidence="1">Uncharacterized protein</fullName>
    </submittedName>
</protein>
<dbReference type="Proteomes" id="UP000827986">
    <property type="component" value="Unassembled WGS sequence"/>
</dbReference>
<name>A0A9D3XTS1_9SAUR</name>
<dbReference type="AlphaFoldDB" id="A0A9D3XTS1"/>
<sequence>MDFKDFFQMHFGQKQNFTSTLKHSLVIKGTLEKEVRLVDEDIVRKGDFMGQSANVAPKLKFYLKKVLRFDKCIFITCVQVYYLTFLPQYSKGMWVFTVSGHLSLSPFQ</sequence>
<accession>A0A9D3XTS1</accession>
<comment type="caution">
    <text evidence="1">The sequence shown here is derived from an EMBL/GenBank/DDBJ whole genome shotgun (WGS) entry which is preliminary data.</text>
</comment>
<evidence type="ECO:0000313" key="2">
    <source>
        <dbReference type="Proteomes" id="UP000827986"/>
    </source>
</evidence>
<evidence type="ECO:0000313" key="1">
    <source>
        <dbReference type="EMBL" id="KAH1186026.1"/>
    </source>
</evidence>
<keyword evidence="2" id="KW-1185">Reference proteome</keyword>
<reference evidence="1" key="1">
    <citation type="submission" date="2021-09" db="EMBL/GenBank/DDBJ databases">
        <title>The genome of Mauremys mutica provides insights into the evolution of semi-aquatic lifestyle.</title>
        <authorList>
            <person name="Gong S."/>
            <person name="Gao Y."/>
        </authorList>
    </citation>
    <scope>NUCLEOTIDE SEQUENCE</scope>
    <source>
        <strain evidence="1">MM-2020</strain>
        <tissue evidence="1">Muscle</tissue>
    </source>
</reference>
<gene>
    <name evidence="1" type="ORF">KIL84_018775</name>
</gene>
<proteinExistence type="predicted"/>
<organism evidence="1 2">
    <name type="scientific">Mauremys mutica</name>
    <name type="common">yellowpond turtle</name>
    <dbReference type="NCBI Taxonomy" id="74926"/>
    <lineage>
        <taxon>Eukaryota</taxon>
        <taxon>Metazoa</taxon>
        <taxon>Chordata</taxon>
        <taxon>Craniata</taxon>
        <taxon>Vertebrata</taxon>
        <taxon>Euteleostomi</taxon>
        <taxon>Archelosauria</taxon>
        <taxon>Testudinata</taxon>
        <taxon>Testudines</taxon>
        <taxon>Cryptodira</taxon>
        <taxon>Durocryptodira</taxon>
        <taxon>Testudinoidea</taxon>
        <taxon>Geoemydidae</taxon>
        <taxon>Geoemydinae</taxon>
        <taxon>Mauremys</taxon>
    </lineage>
</organism>